<reference evidence="2" key="1">
    <citation type="submission" date="2017-05" db="EMBL/GenBank/DDBJ databases">
        <title>The Genome Sequence of EEnterococcus faecalis 9F2_4866.</title>
        <authorList>
            <consortium name="The Broad Institute Genomics Platform"/>
            <consortium name="The Broad Institute Genomic Center for Infectious Diseases"/>
            <person name="Earl A."/>
            <person name="Manson A."/>
            <person name="Schwartman J."/>
            <person name="Gilmore M."/>
            <person name="Abouelleil A."/>
            <person name="Cao P."/>
            <person name="Chapman S."/>
            <person name="Cusick C."/>
            <person name="Shea T."/>
            <person name="Young S."/>
            <person name="Neafsey D."/>
            <person name="Nusbaum C."/>
            <person name="Birren B."/>
        </authorList>
    </citation>
    <scope>NUCLEOTIDE SEQUENCE [LARGE SCALE GENOMIC DNA]</scope>
    <source>
        <strain evidence="2">12C11_DIV0727</strain>
    </source>
</reference>
<gene>
    <name evidence="1" type="ORF">A5866_000933</name>
</gene>
<accession>A0ABZ2T3C9</accession>
<proteinExistence type="predicted"/>
<evidence type="ECO:0000313" key="2">
    <source>
        <dbReference type="Proteomes" id="UP000195080"/>
    </source>
</evidence>
<keyword evidence="2" id="KW-1185">Reference proteome</keyword>
<name>A0ABZ2T3C9_9ENTE</name>
<organism evidence="1 2">
    <name type="scientific">Candidatus Enterococcus lemimoniae</name>
    <dbReference type="NCBI Taxonomy" id="1834167"/>
    <lineage>
        <taxon>Bacteria</taxon>
        <taxon>Bacillati</taxon>
        <taxon>Bacillota</taxon>
        <taxon>Bacilli</taxon>
        <taxon>Lactobacillales</taxon>
        <taxon>Enterococcaceae</taxon>
        <taxon>Enterococcus</taxon>
    </lineage>
</organism>
<sequence length="52" mass="6131">MRPEQEVLTYDMSYVLIQTPYVLGINQENLPKLLGREMKEEIFKSISLEDDL</sequence>
<evidence type="ECO:0000313" key="1">
    <source>
        <dbReference type="EMBL" id="WYJ85856.1"/>
    </source>
</evidence>
<dbReference type="EMBL" id="CP147248">
    <property type="protein sequence ID" value="WYJ85856.1"/>
    <property type="molecule type" value="Genomic_DNA"/>
</dbReference>
<dbReference type="Proteomes" id="UP000195080">
    <property type="component" value="Chromosome"/>
</dbReference>
<protein>
    <submittedName>
        <fullName evidence="1">Uncharacterized protein</fullName>
    </submittedName>
</protein>